<evidence type="ECO:0000256" key="1">
    <source>
        <dbReference type="SAM" id="MobiDB-lite"/>
    </source>
</evidence>
<reference evidence="2 3" key="1">
    <citation type="submission" date="2021-06" db="EMBL/GenBank/DDBJ databases">
        <title>Genome sequence of Babesia caballi.</title>
        <authorList>
            <person name="Yamagishi J."/>
            <person name="Kidaka T."/>
            <person name="Ochi A."/>
        </authorList>
    </citation>
    <scope>NUCLEOTIDE SEQUENCE [LARGE SCALE GENOMIC DNA]</scope>
    <source>
        <strain evidence="2">USDA-D6B2</strain>
    </source>
</reference>
<protein>
    <submittedName>
        <fullName evidence="2">YfcC family protein</fullName>
    </submittedName>
</protein>
<feature type="region of interest" description="Disordered" evidence="1">
    <location>
        <begin position="437"/>
        <end position="457"/>
    </location>
</feature>
<gene>
    <name evidence="2" type="ORF">BcabD6B2_50240</name>
</gene>
<feature type="region of interest" description="Disordered" evidence="1">
    <location>
        <begin position="379"/>
        <end position="399"/>
    </location>
</feature>
<feature type="region of interest" description="Disordered" evidence="1">
    <location>
        <begin position="1"/>
        <end position="24"/>
    </location>
</feature>
<evidence type="ECO:0000313" key="2">
    <source>
        <dbReference type="EMBL" id="GIX65589.1"/>
    </source>
</evidence>
<dbReference type="EMBL" id="BPLF01000005">
    <property type="protein sequence ID" value="GIX65589.1"/>
    <property type="molecule type" value="Genomic_DNA"/>
</dbReference>
<evidence type="ECO:0000313" key="3">
    <source>
        <dbReference type="Proteomes" id="UP001497744"/>
    </source>
</evidence>
<proteinExistence type="predicted"/>
<dbReference type="GeneID" id="94197070"/>
<comment type="caution">
    <text evidence="2">The sequence shown here is derived from an EMBL/GenBank/DDBJ whole genome shotgun (WGS) entry which is preliminary data.</text>
</comment>
<organism evidence="2 3">
    <name type="scientific">Babesia caballi</name>
    <dbReference type="NCBI Taxonomy" id="5871"/>
    <lineage>
        <taxon>Eukaryota</taxon>
        <taxon>Sar</taxon>
        <taxon>Alveolata</taxon>
        <taxon>Apicomplexa</taxon>
        <taxon>Aconoidasida</taxon>
        <taxon>Piroplasmida</taxon>
        <taxon>Babesiidae</taxon>
        <taxon>Babesia</taxon>
    </lineage>
</organism>
<dbReference type="Proteomes" id="UP001497744">
    <property type="component" value="Unassembled WGS sequence"/>
</dbReference>
<sequence>MYRSERSTPSPASSCRKHASKVSVWSSAGADAAAADLARDGDEVAPAWAASPLSSSPAGLAHGGDALSGHPALQLQLGVGHAKADDGLEGTRSHGLRQLEALLLRLLRPRAKLGIENHDLAARGLADLGTGAPALHGLHLPVEEVLAVVQVLAEEGGVHNVVLDALAVDVGHLGAALQKVVATLAGGLGLLLPRGRAGARDPLLLPVVAVEGGVRNGNLVHVALHRLDDATRGRAGAAGLRGVLVGGDDLGLLSEVAQHRLGDALVLHLGGGVPHDENEVETGYQRALEAELLGHVHVLTPAAVEGVGGGKDGAASVERGVDAGLGNRHGLLLHHFVDGNTVVGLHLVEFVNADHATVAHDHGAALHAALASVLVSDHGGGEADAGGPAAGGGHGAREQVHHETQHLRFAATGIAHQQNVNVAPDAVVAALVALRSADEGEEEPALHELVAADGGSH</sequence>
<dbReference type="RefSeq" id="XP_067717658.1">
    <property type="nucleotide sequence ID" value="XM_067861557.1"/>
</dbReference>
<keyword evidence="3" id="KW-1185">Reference proteome</keyword>
<accession>A0AAV4LZQ9</accession>
<feature type="compositionally biased region" description="Gly residues" evidence="1">
    <location>
        <begin position="382"/>
        <end position="394"/>
    </location>
</feature>
<name>A0AAV4LZQ9_BABCB</name>
<dbReference type="AlphaFoldDB" id="A0AAV4LZQ9"/>